<evidence type="ECO:0000313" key="1">
    <source>
        <dbReference type="EMBL" id="POM58392.1"/>
    </source>
</evidence>
<proteinExistence type="predicted"/>
<protein>
    <submittedName>
        <fullName evidence="1">Uncharacterized protein</fullName>
    </submittedName>
</protein>
<dbReference type="EMBL" id="NCKW01020256">
    <property type="protein sequence ID" value="POM58392.1"/>
    <property type="molecule type" value="Genomic_DNA"/>
</dbReference>
<organism evidence="1 2">
    <name type="scientific">Phytophthora palmivora</name>
    <dbReference type="NCBI Taxonomy" id="4796"/>
    <lineage>
        <taxon>Eukaryota</taxon>
        <taxon>Sar</taxon>
        <taxon>Stramenopiles</taxon>
        <taxon>Oomycota</taxon>
        <taxon>Peronosporomycetes</taxon>
        <taxon>Peronosporales</taxon>
        <taxon>Peronosporaceae</taxon>
        <taxon>Phytophthora</taxon>
    </lineage>
</organism>
<name>A0A2P4WYN2_9STRA</name>
<dbReference type="Proteomes" id="UP000237271">
    <property type="component" value="Unassembled WGS sequence"/>
</dbReference>
<keyword evidence="2" id="KW-1185">Reference proteome</keyword>
<comment type="caution">
    <text evidence="1">The sequence shown here is derived from an EMBL/GenBank/DDBJ whole genome shotgun (WGS) entry which is preliminary data.</text>
</comment>
<dbReference type="AlphaFoldDB" id="A0A2P4WYN2"/>
<accession>A0A2P4WYN2</accession>
<gene>
    <name evidence="1" type="ORF">PHPALM_36963</name>
</gene>
<evidence type="ECO:0000313" key="2">
    <source>
        <dbReference type="Proteomes" id="UP000237271"/>
    </source>
</evidence>
<reference evidence="1 2" key="1">
    <citation type="journal article" date="2017" name="Genome Biol. Evol.">
        <title>Phytophthora megakarya and P. palmivora, closely related causal agents of cacao black pod rot, underwent increases in genome sizes and gene numbers by different mechanisms.</title>
        <authorList>
            <person name="Ali S.S."/>
            <person name="Shao J."/>
            <person name="Lary D.J."/>
            <person name="Kronmiller B."/>
            <person name="Shen D."/>
            <person name="Strem M.D."/>
            <person name="Amoako-Attah I."/>
            <person name="Akrofi A.Y."/>
            <person name="Begoude B.A."/>
            <person name="Ten Hoopen G.M."/>
            <person name="Coulibaly K."/>
            <person name="Kebe B.I."/>
            <person name="Melnick R.L."/>
            <person name="Guiltinan M.J."/>
            <person name="Tyler B.M."/>
            <person name="Meinhardt L.W."/>
            <person name="Bailey B.A."/>
        </authorList>
    </citation>
    <scope>NUCLEOTIDE SEQUENCE [LARGE SCALE GENOMIC DNA]</scope>
    <source>
        <strain evidence="2">sbr112.9</strain>
    </source>
</reference>
<sequence length="76" mass="8491">MTFDAGSKTNNIFKRMSSFELHNLKEVMKDTWFLLVGDDGRALTSVDRVTLPSNAVVVDLRDAVKEKKTETVTSQG</sequence>